<dbReference type="STRING" id="1915400.FM21_34215"/>
<proteinExistence type="predicted"/>
<comment type="caution">
    <text evidence="1">The sequence shown here is derived from an EMBL/GenBank/DDBJ whole genome shotgun (WGS) entry which is preliminary data.</text>
</comment>
<dbReference type="EMBL" id="JNFQ01000007">
    <property type="protein sequence ID" value="KFG71356.1"/>
    <property type="molecule type" value="Genomic_DNA"/>
</dbReference>
<dbReference type="HOGENOM" id="CLU_2221753_0_0_11"/>
<accession>A0A086MR38</accession>
<evidence type="ECO:0000313" key="1">
    <source>
        <dbReference type="EMBL" id="KFG71356.1"/>
    </source>
</evidence>
<evidence type="ECO:0000313" key="2">
    <source>
        <dbReference type="Proteomes" id="UP000029095"/>
    </source>
</evidence>
<name>A0A086MR38_9ACTN</name>
<gene>
    <name evidence="1" type="ORF">FM21_34215</name>
</gene>
<dbReference type="RefSeq" id="WP_043385701.1">
    <property type="nucleotide sequence ID" value="NZ_KN039950.1"/>
</dbReference>
<organism evidence="1 2">
    <name type="scientific">Streptomyces mutabilis</name>
    <dbReference type="NCBI Taxonomy" id="67332"/>
    <lineage>
        <taxon>Bacteria</taxon>
        <taxon>Bacillati</taxon>
        <taxon>Actinomycetota</taxon>
        <taxon>Actinomycetes</taxon>
        <taxon>Kitasatosporales</taxon>
        <taxon>Streptomycetaceae</taxon>
        <taxon>Streptomyces</taxon>
    </lineage>
</organism>
<reference evidence="1 2" key="1">
    <citation type="submission" date="2014-05" db="EMBL/GenBank/DDBJ databases">
        <title>Complete genome sequence of the Streptomyces mutabilis TRM45540.</title>
        <authorList>
            <person name="Luo X."/>
            <person name="Zhang L."/>
        </authorList>
    </citation>
    <scope>NUCLEOTIDE SEQUENCE [LARGE SCALE GENOMIC DNA]</scope>
    <source>
        <strain evidence="1 2">TRM45540</strain>
    </source>
</reference>
<protein>
    <submittedName>
        <fullName evidence="1">Uncharacterized protein</fullName>
    </submittedName>
</protein>
<keyword evidence="2" id="KW-1185">Reference proteome</keyword>
<dbReference type="Proteomes" id="UP000029095">
    <property type="component" value="Unassembled WGS sequence"/>
</dbReference>
<dbReference type="AlphaFoldDB" id="A0A086MR38"/>
<sequence length="106" mass="11334">MPPTDDLDDTERTTEELAEVMFSGNVIEVLFGHLLTFRISLGDVDVFVRHALSPEQIADLTAGLGQGEVRLTMPAAPQTHGPLLVDPGEAALLTRALEARNTLLGG</sequence>